<feature type="compositionally biased region" description="Basic and acidic residues" evidence="1">
    <location>
        <begin position="24"/>
        <end position="40"/>
    </location>
</feature>
<name>L5MKI2_MYODS</name>
<evidence type="ECO:0000313" key="3">
    <source>
        <dbReference type="Proteomes" id="UP000010556"/>
    </source>
</evidence>
<evidence type="ECO:0000313" key="2">
    <source>
        <dbReference type="EMBL" id="ELK38258.1"/>
    </source>
</evidence>
<sequence length="110" mass="11729">MTITGAILRPRTPQGHTPSSATCKSDKRNTSSSTTRRESRVSGGTGAHALATKHRLQHSSLRAESGPARMTDAAARAAQEELLTAQRLQEGEAVRAPTLSDADTARRRPV</sequence>
<dbReference type="AlphaFoldDB" id="L5MKI2"/>
<feature type="compositionally biased region" description="Polar residues" evidence="1">
    <location>
        <begin position="14"/>
        <end position="23"/>
    </location>
</feature>
<evidence type="ECO:0000256" key="1">
    <source>
        <dbReference type="SAM" id="MobiDB-lite"/>
    </source>
</evidence>
<reference evidence="3" key="1">
    <citation type="journal article" date="2013" name="Science">
        <title>Comparative analysis of bat genomes provides insight into the evolution of flight and immunity.</title>
        <authorList>
            <person name="Zhang G."/>
            <person name="Cowled C."/>
            <person name="Shi Z."/>
            <person name="Huang Z."/>
            <person name="Bishop-Lilly K.A."/>
            <person name="Fang X."/>
            <person name="Wynne J.W."/>
            <person name="Xiong Z."/>
            <person name="Baker M.L."/>
            <person name="Zhao W."/>
            <person name="Tachedjian M."/>
            <person name="Zhu Y."/>
            <person name="Zhou P."/>
            <person name="Jiang X."/>
            <person name="Ng J."/>
            <person name="Yang L."/>
            <person name="Wu L."/>
            <person name="Xiao J."/>
            <person name="Feng Y."/>
            <person name="Chen Y."/>
            <person name="Sun X."/>
            <person name="Zhang Y."/>
            <person name="Marsh G.A."/>
            <person name="Crameri G."/>
            <person name="Broder C.C."/>
            <person name="Frey K.G."/>
            <person name="Wang L.F."/>
            <person name="Wang J."/>
        </authorList>
    </citation>
    <scope>NUCLEOTIDE SEQUENCE [LARGE SCALE GENOMIC DNA]</scope>
</reference>
<gene>
    <name evidence="2" type="ORF">MDA_GLEAN10011981</name>
</gene>
<feature type="region of interest" description="Disordered" evidence="1">
    <location>
        <begin position="1"/>
        <end position="110"/>
    </location>
</feature>
<organism evidence="2 3">
    <name type="scientific">Myotis davidii</name>
    <name type="common">David's myotis</name>
    <dbReference type="NCBI Taxonomy" id="225400"/>
    <lineage>
        <taxon>Eukaryota</taxon>
        <taxon>Metazoa</taxon>
        <taxon>Chordata</taxon>
        <taxon>Craniata</taxon>
        <taxon>Vertebrata</taxon>
        <taxon>Euteleostomi</taxon>
        <taxon>Mammalia</taxon>
        <taxon>Eutheria</taxon>
        <taxon>Laurasiatheria</taxon>
        <taxon>Chiroptera</taxon>
        <taxon>Yangochiroptera</taxon>
        <taxon>Vespertilionidae</taxon>
        <taxon>Myotis</taxon>
    </lineage>
</organism>
<keyword evidence="3" id="KW-1185">Reference proteome</keyword>
<dbReference type="EMBL" id="KB099079">
    <property type="protein sequence ID" value="ELK38258.1"/>
    <property type="molecule type" value="Genomic_DNA"/>
</dbReference>
<protein>
    <submittedName>
        <fullName evidence="2">Uncharacterized protein</fullName>
    </submittedName>
</protein>
<feature type="compositionally biased region" description="Low complexity" evidence="1">
    <location>
        <begin position="68"/>
        <end position="86"/>
    </location>
</feature>
<dbReference type="Proteomes" id="UP000010556">
    <property type="component" value="Unassembled WGS sequence"/>
</dbReference>
<accession>L5MKI2</accession>
<proteinExistence type="predicted"/>